<keyword evidence="1" id="KW-1133">Transmembrane helix</keyword>
<evidence type="ECO:0000256" key="1">
    <source>
        <dbReference type="SAM" id="Phobius"/>
    </source>
</evidence>
<evidence type="ECO:0000313" key="2">
    <source>
        <dbReference type="EMBL" id="MBC2959385.1"/>
    </source>
</evidence>
<evidence type="ECO:0000313" key="3">
    <source>
        <dbReference type="Proteomes" id="UP000604001"/>
    </source>
</evidence>
<keyword evidence="1" id="KW-0472">Membrane</keyword>
<keyword evidence="3" id="KW-1185">Reference proteome</keyword>
<reference evidence="2 3" key="1">
    <citation type="submission" date="2020-08" db="EMBL/GenBank/DDBJ databases">
        <title>novel species in genus Nocardioides.</title>
        <authorList>
            <person name="Zhang G."/>
        </authorList>
    </citation>
    <scope>NUCLEOTIDE SEQUENCE [LARGE SCALE GENOMIC DNA]</scope>
    <source>
        <strain evidence="2 3">SC8A-24</strain>
    </source>
</reference>
<gene>
    <name evidence="2" type="ORF">H7344_03630</name>
</gene>
<feature type="transmembrane region" description="Helical" evidence="1">
    <location>
        <begin position="139"/>
        <end position="161"/>
    </location>
</feature>
<proteinExistence type="predicted"/>
<dbReference type="EMBL" id="JACMYC010000002">
    <property type="protein sequence ID" value="MBC2959385.1"/>
    <property type="molecule type" value="Genomic_DNA"/>
</dbReference>
<dbReference type="Proteomes" id="UP000604001">
    <property type="component" value="Unassembled WGS sequence"/>
</dbReference>
<organism evidence="2 3">
    <name type="scientific">Nocardioides deserti</name>
    <dbReference type="NCBI Taxonomy" id="1588644"/>
    <lineage>
        <taxon>Bacteria</taxon>
        <taxon>Bacillati</taxon>
        <taxon>Actinomycetota</taxon>
        <taxon>Actinomycetes</taxon>
        <taxon>Propionibacteriales</taxon>
        <taxon>Nocardioidaceae</taxon>
        <taxon>Nocardioides</taxon>
    </lineage>
</organism>
<feature type="transmembrane region" description="Helical" evidence="1">
    <location>
        <begin position="12"/>
        <end position="34"/>
    </location>
</feature>
<accession>A0ABR6U4M3</accession>
<dbReference type="RefSeq" id="WP_186344681.1">
    <property type="nucleotide sequence ID" value="NZ_BMMR01000002.1"/>
</dbReference>
<comment type="caution">
    <text evidence="2">The sequence shown here is derived from an EMBL/GenBank/DDBJ whole genome shotgun (WGS) entry which is preliminary data.</text>
</comment>
<sequence length="202" mass="19930">MTPAVSPARRRPWTFALAGRGLVLVAALAGLLAMHGLSDHALGVGHCASPAALITTSPVIGSSAGHVDGDPDAPAVASALAAVLASSFDLPAPAIAPAATAHGVAQGTSEEAAQALGALLAAAVDLSSVAGSDGPDNGLAGLCLAVLAAAFAALLVGVTFWRRWWRLTRRQFAALSAIVAELGASVRVPAGPTSASLCVFRC</sequence>
<keyword evidence="1" id="KW-0812">Transmembrane</keyword>
<protein>
    <submittedName>
        <fullName evidence="2">Uncharacterized protein</fullName>
    </submittedName>
</protein>
<name>A0ABR6U4M3_9ACTN</name>